<comment type="caution">
    <text evidence="3">The sequence shown here is derived from an EMBL/GenBank/DDBJ whole genome shotgun (WGS) entry which is preliminary data.</text>
</comment>
<keyword evidence="4" id="KW-1185">Reference proteome</keyword>
<feature type="domain" description="ChsH2 rubredoxin-like zinc ribbon" evidence="2">
    <location>
        <begin position="19"/>
        <end position="54"/>
    </location>
</feature>
<dbReference type="Pfam" id="PF01796">
    <property type="entry name" value="OB_ChsH2_C"/>
    <property type="match status" value="1"/>
</dbReference>
<sequence>MTTITQPDAAGGILVRHQAALRQGRFLIQRCGDCSQHVYYPRELCPHCGSGALELVAPAGTGTVYSVTTVRRKPEAGGDLNVSLIDLDEGVRLMSRVEGVPASNVRIGQRVKARVLQREGADALVVFDAVQGA</sequence>
<protein>
    <recommendedName>
        <fullName evidence="5">DNA-binding protein</fullName>
    </recommendedName>
</protein>
<evidence type="ECO:0000313" key="4">
    <source>
        <dbReference type="Proteomes" id="UP000252884"/>
    </source>
</evidence>
<evidence type="ECO:0008006" key="5">
    <source>
        <dbReference type="Google" id="ProtNLM"/>
    </source>
</evidence>
<reference evidence="3 4" key="1">
    <citation type="submission" date="2018-07" db="EMBL/GenBank/DDBJ databases">
        <title>Genomic Encyclopedia of Type Strains, Phase IV (KMG-IV): sequencing the most valuable type-strain genomes for metagenomic binning, comparative biology and taxonomic classification.</title>
        <authorList>
            <person name="Goeker M."/>
        </authorList>
    </citation>
    <scope>NUCLEOTIDE SEQUENCE [LARGE SCALE GENOMIC DNA]</scope>
    <source>
        <strain evidence="3 4">DSM 21634</strain>
    </source>
</reference>
<dbReference type="InterPro" id="IPR022002">
    <property type="entry name" value="ChsH2_Znr"/>
</dbReference>
<dbReference type="Proteomes" id="UP000252884">
    <property type="component" value="Unassembled WGS sequence"/>
</dbReference>
<accession>A0A368XL84</accession>
<dbReference type="RefSeq" id="WP_114471302.1">
    <property type="nucleotide sequence ID" value="NZ_QPJK01000010.1"/>
</dbReference>
<evidence type="ECO:0000313" key="3">
    <source>
        <dbReference type="EMBL" id="RCW66794.1"/>
    </source>
</evidence>
<dbReference type="InterPro" id="IPR012340">
    <property type="entry name" value="NA-bd_OB-fold"/>
</dbReference>
<dbReference type="PANTHER" id="PTHR34075:SF5">
    <property type="entry name" value="BLR3430 PROTEIN"/>
    <property type="match status" value="1"/>
</dbReference>
<dbReference type="OrthoDB" id="5514845at2"/>
<name>A0A368XL84_9BURK</name>
<dbReference type="PANTHER" id="PTHR34075">
    <property type="entry name" value="BLR3430 PROTEIN"/>
    <property type="match status" value="1"/>
</dbReference>
<proteinExistence type="predicted"/>
<organism evidence="3 4">
    <name type="scientific">Pseudorhodoferax soli</name>
    <dbReference type="NCBI Taxonomy" id="545864"/>
    <lineage>
        <taxon>Bacteria</taxon>
        <taxon>Pseudomonadati</taxon>
        <taxon>Pseudomonadota</taxon>
        <taxon>Betaproteobacteria</taxon>
        <taxon>Burkholderiales</taxon>
        <taxon>Comamonadaceae</taxon>
    </lineage>
</organism>
<feature type="domain" description="ChsH2 C-terminal OB-fold" evidence="1">
    <location>
        <begin position="56"/>
        <end position="115"/>
    </location>
</feature>
<dbReference type="AlphaFoldDB" id="A0A368XL84"/>
<evidence type="ECO:0000259" key="2">
    <source>
        <dbReference type="Pfam" id="PF12172"/>
    </source>
</evidence>
<evidence type="ECO:0000259" key="1">
    <source>
        <dbReference type="Pfam" id="PF01796"/>
    </source>
</evidence>
<dbReference type="EMBL" id="QPJK01000010">
    <property type="protein sequence ID" value="RCW66794.1"/>
    <property type="molecule type" value="Genomic_DNA"/>
</dbReference>
<dbReference type="Pfam" id="PF12172">
    <property type="entry name" value="zf-ChsH2"/>
    <property type="match status" value="1"/>
</dbReference>
<dbReference type="InterPro" id="IPR052513">
    <property type="entry name" value="Thioester_dehydratase-like"/>
</dbReference>
<gene>
    <name evidence="3" type="ORF">DES41_110159</name>
</gene>
<dbReference type="Gene3D" id="6.10.30.10">
    <property type="match status" value="1"/>
</dbReference>
<dbReference type="InterPro" id="IPR002878">
    <property type="entry name" value="ChsH2_C"/>
</dbReference>
<dbReference type="SUPFAM" id="SSF50249">
    <property type="entry name" value="Nucleic acid-binding proteins"/>
    <property type="match status" value="1"/>
</dbReference>